<proteinExistence type="predicted"/>
<protein>
    <recommendedName>
        <fullName evidence="3">OsmC-like protein</fullName>
    </recommendedName>
</protein>
<dbReference type="Gene3D" id="3.30.300.20">
    <property type="match status" value="1"/>
</dbReference>
<gene>
    <name evidence="1" type="ORF">DFR75_10554</name>
</gene>
<organism evidence="1 2">
    <name type="scientific">Nocardia ignorata</name>
    <dbReference type="NCBI Taxonomy" id="145285"/>
    <lineage>
        <taxon>Bacteria</taxon>
        <taxon>Bacillati</taxon>
        <taxon>Actinomycetota</taxon>
        <taxon>Actinomycetes</taxon>
        <taxon>Mycobacteriales</taxon>
        <taxon>Nocardiaceae</taxon>
        <taxon>Nocardia</taxon>
    </lineage>
</organism>
<accession>A0A4R6P684</accession>
<dbReference type="SUPFAM" id="SSF82784">
    <property type="entry name" value="OsmC-like"/>
    <property type="match status" value="1"/>
</dbReference>
<dbReference type="EMBL" id="SNXK01000005">
    <property type="protein sequence ID" value="TDP32816.1"/>
    <property type="molecule type" value="Genomic_DNA"/>
</dbReference>
<keyword evidence="2" id="KW-1185">Reference proteome</keyword>
<comment type="caution">
    <text evidence="1">The sequence shown here is derived from an EMBL/GenBank/DDBJ whole genome shotgun (WGS) entry which is preliminary data.</text>
</comment>
<dbReference type="AlphaFoldDB" id="A0A4R6P684"/>
<dbReference type="Proteomes" id="UP000295087">
    <property type="component" value="Unassembled WGS sequence"/>
</dbReference>
<sequence>MRAGFQAVRVAVRINGPETPQRDAELQEAVDAHCPVLDSTTGVTPVNTTLEVG</sequence>
<dbReference type="InterPro" id="IPR015946">
    <property type="entry name" value="KH_dom-like_a/b"/>
</dbReference>
<evidence type="ECO:0000313" key="1">
    <source>
        <dbReference type="EMBL" id="TDP32816.1"/>
    </source>
</evidence>
<reference evidence="1 2" key="1">
    <citation type="submission" date="2019-03" db="EMBL/GenBank/DDBJ databases">
        <title>Genomic Encyclopedia of Type Strains, Phase IV (KMG-IV): sequencing the most valuable type-strain genomes for metagenomic binning, comparative biology and taxonomic classification.</title>
        <authorList>
            <person name="Goeker M."/>
        </authorList>
    </citation>
    <scope>NUCLEOTIDE SEQUENCE [LARGE SCALE GENOMIC DNA]</scope>
    <source>
        <strain evidence="1 2">DSM 44496</strain>
    </source>
</reference>
<evidence type="ECO:0008006" key="3">
    <source>
        <dbReference type="Google" id="ProtNLM"/>
    </source>
</evidence>
<evidence type="ECO:0000313" key="2">
    <source>
        <dbReference type="Proteomes" id="UP000295087"/>
    </source>
</evidence>
<dbReference type="InterPro" id="IPR036102">
    <property type="entry name" value="OsmC/Ohrsf"/>
</dbReference>
<name>A0A4R6P684_NOCIG</name>